<gene>
    <name evidence="1" type="ORF">MSPICULIGERA_LOCUS19844</name>
</gene>
<evidence type="ECO:0000313" key="1">
    <source>
        <dbReference type="EMBL" id="CAJ0581689.1"/>
    </source>
</evidence>
<reference evidence="1" key="1">
    <citation type="submission" date="2023-06" db="EMBL/GenBank/DDBJ databases">
        <authorList>
            <person name="Delattre M."/>
        </authorList>
    </citation>
    <scope>NUCLEOTIDE SEQUENCE</scope>
    <source>
        <strain evidence="1">AF72</strain>
    </source>
</reference>
<keyword evidence="2" id="KW-1185">Reference proteome</keyword>
<proteinExistence type="predicted"/>
<feature type="non-terminal residue" evidence="1">
    <location>
        <position position="150"/>
    </location>
</feature>
<organism evidence="1 2">
    <name type="scientific">Mesorhabditis spiculigera</name>
    <dbReference type="NCBI Taxonomy" id="96644"/>
    <lineage>
        <taxon>Eukaryota</taxon>
        <taxon>Metazoa</taxon>
        <taxon>Ecdysozoa</taxon>
        <taxon>Nematoda</taxon>
        <taxon>Chromadorea</taxon>
        <taxon>Rhabditida</taxon>
        <taxon>Rhabditina</taxon>
        <taxon>Rhabditomorpha</taxon>
        <taxon>Rhabditoidea</taxon>
        <taxon>Rhabditidae</taxon>
        <taxon>Mesorhabditinae</taxon>
        <taxon>Mesorhabditis</taxon>
    </lineage>
</organism>
<comment type="caution">
    <text evidence="1">The sequence shown here is derived from an EMBL/GenBank/DDBJ whole genome shotgun (WGS) entry which is preliminary data.</text>
</comment>
<accession>A0AA36G709</accession>
<sequence length="150" mass="17137">MDRSLVILSEMSTQINDQYVYTDLYFDAHQQALIAFTGSDLLEYFHDLEASATPKRDPGDQKVSDDSNCVPEYLQAMMSRVRQYCLSNSSGGRSTWAAMLNERGYTDIQQGTLAKLLQQKSNANMFKSLSLESRERHLDGIIRWLNQRGE</sequence>
<dbReference type="Proteomes" id="UP001177023">
    <property type="component" value="Unassembled WGS sequence"/>
</dbReference>
<dbReference type="EMBL" id="CATQJA010002663">
    <property type="protein sequence ID" value="CAJ0581689.1"/>
    <property type="molecule type" value="Genomic_DNA"/>
</dbReference>
<dbReference type="AlphaFoldDB" id="A0AA36G709"/>
<name>A0AA36G709_9BILA</name>
<evidence type="ECO:0000313" key="2">
    <source>
        <dbReference type="Proteomes" id="UP001177023"/>
    </source>
</evidence>
<protein>
    <submittedName>
        <fullName evidence="1">Uncharacterized protein</fullName>
    </submittedName>
</protein>